<dbReference type="Gene3D" id="2.130.10.10">
    <property type="entry name" value="YVTN repeat-like/Quinoprotein amine dehydrogenase"/>
    <property type="match status" value="1"/>
</dbReference>
<proteinExistence type="predicted"/>
<dbReference type="InterPro" id="IPR015943">
    <property type="entry name" value="WD40/YVTN_repeat-like_dom_sf"/>
</dbReference>
<dbReference type="PANTHER" id="PTHR12877:SF15">
    <property type="entry name" value="RHO GUANINE NUCLEOTIDE EXCHANGE FACTOR 17"/>
    <property type="match status" value="1"/>
</dbReference>
<dbReference type="InterPro" id="IPR011047">
    <property type="entry name" value="Quinoprotein_ADH-like_sf"/>
</dbReference>
<reference evidence="3" key="2">
    <citation type="submission" date="2025-09" db="UniProtKB">
        <authorList>
            <consortium name="Ensembl"/>
        </authorList>
    </citation>
    <scope>IDENTIFICATION</scope>
</reference>
<dbReference type="AlphaFoldDB" id="A0A8C4PWD1"/>
<dbReference type="Proteomes" id="UP000694388">
    <property type="component" value="Unplaced"/>
</dbReference>
<protein>
    <recommendedName>
        <fullName evidence="5">Rho guanine nucleotide exchange factor 10-like protein</fullName>
    </recommendedName>
</protein>
<dbReference type="Pfam" id="PF19056">
    <property type="entry name" value="WD40_2"/>
    <property type="match status" value="1"/>
</dbReference>
<evidence type="ECO:0000256" key="1">
    <source>
        <dbReference type="ARBA" id="ARBA00022658"/>
    </source>
</evidence>
<evidence type="ECO:0000313" key="3">
    <source>
        <dbReference type="Ensembl" id="ENSEBUP00000000494.1"/>
    </source>
</evidence>
<dbReference type="GO" id="GO:0030036">
    <property type="term" value="P:actin cytoskeleton organization"/>
    <property type="evidence" value="ECO:0007669"/>
    <property type="project" value="TreeGrafter"/>
</dbReference>
<keyword evidence="1" id="KW-0344">Guanine-nucleotide releasing factor</keyword>
<dbReference type="Ensembl" id="ENSEBUT00000000793.1">
    <property type="protein sequence ID" value="ENSEBUP00000000494.1"/>
    <property type="gene ID" value="ENSEBUG00000000567.1"/>
</dbReference>
<feature type="compositionally biased region" description="Acidic residues" evidence="2">
    <location>
        <begin position="34"/>
        <end position="43"/>
    </location>
</feature>
<dbReference type="PANTHER" id="PTHR12877">
    <property type="entry name" value="RHO GUANINE NUCLEOTIDE EXCHANGE FACTOR"/>
    <property type="match status" value="1"/>
</dbReference>
<evidence type="ECO:0000313" key="4">
    <source>
        <dbReference type="Proteomes" id="UP000694388"/>
    </source>
</evidence>
<dbReference type="GeneTree" id="ENSGT00940000153798"/>
<organism evidence="3 4">
    <name type="scientific">Eptatretus burgeri</name>
    <name type="common">Inshore hagfish</name>
    <dbReference type="NCBI Taxonomy" id="7764"/>
    <lineage>
        <taxon>Eukaryota</taxon>
        <taxon>Metazoa</taxon>
        <taxon>Chordata</taxon>
        <taxon>Craniata</taxon>
        <taxon>Vertebrata</taxon>
        <taxon>Cyclostomata</taxon>
        <taxon>Myxini</taxon>
        <taxon>Myxiniformes</taxon>
        <taxon>Myxinidae</taxon>
        <taxon>Eptatretinae</taxon>
        <taxon>Eptatretus</taxon>
    </lineage>
</organism>
<reference evidence="3" key="1">
    <citation type="submission" date="2025-08" db="UniProtKB">
        <authorList>
            <consortium name="Ensembl"/>
        </authorList>
    </citation>
    <scope>IDENTIFICATION</scope>
</reference>
<sequence>MNRICSGKSLRVLGLRPLYYDEWDIFLECGEAEEEEEDEEELLDKEPSHDEISSSEEDSDGTTGPLWVKSRGSLSPSTYPLALSPGTCHDGTEGHMGAGQASIWLGTEDGCVHIFQSSDSIRRRKKSLKLQHAASVTALQCLHDQVFVSLANGDLVVYHRDPGGVWELNKPHVLPLGSAAVPVVGMAVAEGRLWCGGLSLLLVLDPQKLHVEVCHTYFVPRPVACLVATARAVAASLQGSSLLSLFDPNTFQCITVVDVSPAVSRVLAGSDAIIRQHKSACLRVTALRPTDALLWVGTSAGVLLTLPLPPLNPTSRSSEVHYPGVVGVSHGHTGHVRFLTAVKLPGNWKPVRKDGWRGFNRQRNQQQLEGEMLVISGGDGYEDFEGALAGGGDEATGREDSTNHLLLWRV</sequence>
<dbReference type="GO" id="GO:0005085">
    <property type="term" value="F:guanyl-nucleotide exchange factor activity"/>
    <property type="evidence" value="ECO:0007669"/>
    <property type="project" value="UniProtKB-KW"/>
</dbReference>
<keyword evidence="4" id="KW-1185">Reference proteome</keyword>
<feature type="region of interest" description="Disordered" evidence="2">
    <location>
        <begin position="34"/>
        <end position="74"/>
    </location>
</feature>
<evidence type="ECO:0000256" key="2">
    <source>
        <dbReference type="SAM" id="MobiDB-lite"/>
    </source>
</evidence>
<dbReference type="InterPro" id="IPR039919">
    <property type="entry name" value="ARHGEF10/ARHGEF17"/>
</dbReference>
<evidence type="ECO:0008006" key="5">
    <source>
        <dbReference type="Google" id="ProtNLM"/>
    </source>
</evidence>
<accession>A0A8C4PWD1</accession>
<dbReference type="SUPFAM" id="SSF50998">
    <property type="entry name" value="Quinoprotein alcohol dehydrogenase-like"/>
    <property type="match status" value="1"/>
</dbReference>
<dbReference type="OMA" id="METDNSM"/>
<name>A0A8C4PWD1_EPTBU</name>